<evidence type="ECO:0000313" key="1">
    <source>
        <dbReference type="EMBL" id="MFB9260834.1"/>
    </source>
</evidence>
<protein>
    <recommendedName>
        <fullName evidence="3">Lipocalin-like domain-containing protein</fullName>
    </recommendedName>
</protein>
<dbReference type="EMBL" id="JBHMDY010000008">
    <property type="protein sequence ID" value="MFB9260834.1"/>
    <property type="molecule type" value="Genomic_DNA"/>
</dbReference>
<evidence type="ECO:0000313" key="2">
    <source>
        <dbReference type="Proteomes" id="UP001589700"/>
    </source>
</evidence>
<proteinExistence type="predicted"/>
<gene>
    <name evidence="1" type="ORF">ACFFVD_13590</name>
</gene>
<sequence>MPAPQTTDPTTLLGQWELTGVSEQDAGHRSGSFAIIFRDRSHYTPEDFSTASGETLEITESSGEVLFTMRGGAKVPWTSAEKEQGVLINSIEDQDGRIVGSVAPYLRMQRQVDGTWVSKYSDSDLDMDNNLFTDGTDLILMVTTIVDELYVTKYFYRFSPA</sequence>
<reference evidence="1 2" key="1">
    <citation type="submission" date="2024-09" db="EMBL/GenBank/DDBJ databases">
        <authorList>
            <person name="Sun Q."/>
            <person name="Mori K."/>
        </authorList>
    </citation>
    <scope>NUCLEOTIDE SEQUENCE [LARGE SCALE GENOMIC DNA]</scope>
    <source>
        <strain evidence="1 2">CCM 7659</strain>
    </source>
</reference>
<dbReference type="Proteomes" id="UP001589700">
    <property type="component" value="Unassembled WGS sequence"/>
</dbReference>
<comment type="caution">
    <text evidence="1">The sequence shown here is derived from an EMBL/GenBank/DDBJ whole genome shotgun (WGS) entry which is preliminary data.</text>
</comment>
<accession>A0ABV5JVW8</accession>
<keyword evidence="2" id="KW-1185">Reference proteome</keyword>
<evidence type="ECO:0008006" key="3">
    <source>
        <dbReference type="Google" id="ProtNLM"/>
    </source>
</evidence>
<dbReference type="RefSeq" id="WP_182631877.1">
    <property type="nucleotide sequence ID" value="NZ_JAALDM010000094.1"/>
</dbReference>
<name>A0ABV5JVW8_9ACTN</name>
<organism evidence="1 2">
    <name type="scientific">Dietzia aerolata</name>
    <dbReference type="NCBI Taxonomy" id="595984"/>
    <lineage>
        <taxon>Bacteria</taxon>
        <taxon>Bacillati</taxon>
        <taxon>Actinomycetota</taxon>
        <taxon>Actinomycetes</taxon>
        <taxon>Mycobacteriales</taxon>
        <taxon>Dietziaceae</taxon>
        <taxon>Dietzia</taxon>
    </lineage>
</organism>